<name>A0ABT2QMU1_9STAP</name>
<keyword evidence="4" id="KW-0238">DNA-binding</keyword>
<evidence type="ECO:0000256" key="2">
    <source>
        <dbReference type="ARBA" id="ARBA00022553"/>
    </source>
</evidence>
<dbReference type="CDD" id="cd17532">
    <property type="entry name" value="REC_LytTR_AlgR-like"/>
    <property type="match status" value="1"/>
</dbReference>
<dbReference type="SMART" id="SM00448">
    <property type="entry name" value="REC"/>
    <property type="match status" value="1"/>
</dbReference>
<evidence type="ECO:0000259" key="8">
    <source>
        <dbReference type="PROSITE" id="PS50930"/>
    </source>
</evidence>
<dbReference type="InterPro" id="IPR011006">
    <property type="entry name" value="CheY-like_superfamily"/>
</dbReference>
<accession>A0ABT2QMU1</accession>
<evidence type="ECO:0000256" key="5">
    <source>
        <dbReference type="ARBA" id="ARBA00023163"/>
    </source>
</evidence>
<dbReference type="PANTHER" id="PTHR37299:SF1">
    <property type="entry name" value="STAGE 0 SPORULATION PROTEIN A HOMOLOG"/>
    <property type="match status" value="1"/>
</dbReference>
<dbReference type="PROSITE" id="PS50930">
    <property type="entry name" value="HTH_LYTTR"/>
    <property type="match status" value="1"/>
</dbReference>
<dbReference type="InterPro" id="IPR001789">
    <property type="entry name" value="Sig_transdc_resp-reg_receiver"/>
</dbReference>
<dbReference type="PANTHER" id="PTHR37299">
    <property type="entry name" value="TRANSCRIPTIONAL REGULATOR-RELATED"/>
    <property type="match status" value="1"/>
</dbReference>
<evidence type="ECO:0000256" key="4">
    <source>
        <dbReference type="ARBA" id="ARBA00023125"/>
    </source>
</evidence>
<feature type="modified residue" description="4-aspartylphosphate" evidence="6">
    <location>
        <position position="53"/>
    </location>
</feature>
<dbReference type="SUPFAM" id="SSF52172">
    <property type="entry name" value="CheY-like"/>
    <property type="match status" value="1"/>
</dbReference>
<reference evidence="9 10" key="1">
    <citation type="journal article" date="2023" name="Int. J. Syst. Evol. Microbiol.">
        <title>Streptococcus sciuri sp. nov., Staphylococcus marylandisciuri sp. nov. and Staphylococcus americanisciuri sp. nov., isolated from faeces of eastern grey squirrel (Sciurus carolinensis).</title>
        <authorList>
            <person name="Volokhov D.V."/>
            <person name="Zagorodnyaya T.A."/>
            <person name="Furtak V.A."/>
            <person name="Nattanmai G."/>
            <person name="Randall L."/>
            <person name="Jose S."/>
            <person name="Gao Y."/>
            <person name="Eisenberg T."/>
            <person name="Delmonte P."/>
            <person name="Blom J."/>
            <person name="Mitchell K.K."/>
        </authorList>
    </citation>
    <scope>NUCLEOTIDE SEQUENCE [LARGE SCALE GENOMIC DNA]</scope>
    <source>
        <strain evidence="9 10">SQ8-PEA</strain>
    </source>
</reference>
<dbReference type="Gene3D" id="2.40.50.1020">
    <property type="entry name" value="LytTr DNA-binding domain"/>
    <property type="match status" value="1"/>
</dbReference>
<sequence>MKVIIVDDEPLARNELHYLLKEIRSFDLISEAETIQETLELLLLNQYDVVFLDINLMDESGLDMASKINQMPHHPHIIFATAHDTYAVKAFELDATDYILKPFDKSRIEQALAKVTRRTHTRSLDEGSNLKKAHANYDDNYEAQSDKLPVEMEDRIHLLNPQDIIAISVQNGITTINTLKQNYVTHLPLSHYADRLRNPNFLRIHRATIINKKHIETVEHWFNYTYQLTMTNQLKFQVSRSYMKGFKHQLGLD</sequence>
<keyword evidence="3" id="KW-0805">Transcription regulation</keyword>
<keyword evidence="10" id="KW-1185">Reference proteome</keyword>
<dbReference type="PROSITE" id="PS50110">
    <property type="entry name" value="RESPONSE_REGULATORY"/>
    <property type="match status" value="1"/>
</dbReference>
<comment type="subcellular location">
    <subcellularLocation>
        <location evidence="1">Cytoplasm</location>
    </subcellularLocation>
</comment>
<evidence type="ECO:0000313" key="9">
    <source>
        <dbReference type="EMBL" id="MCU5745303.1"/>
    </source>
</evidence>
<dbReference type="Gene3D" id="3.40.50.2300">
    <property type="match status" value="1"/>
</dbReference>
<evidence type="ECO:0000256" key="6">
    <source>
        <dbReference type="PROSITE-ProRule" id="PRU00169"/>
    </source>
</evidence>
<dbReference type="EMBL" id="JAOPKZ010000002">
    <property type="protein sequence ID" value="MCU5745303.1"/>
    <property type="molecule type" value="Genomic_DNA"/>
</dbReference>
<dbReference type="InterPro" id="IPR007492">
    <property type="entry name" value="LytTR_DNA-bd_dom"/>
</dbReference>
<dbReference type="NCBIfam" id="NF010684">
    <property type="entry name" value="PRK14084.1"/>
    <property type="match status" value="1"/>
</dbReference>
<evidence type="ECO:0000256" key="3">
    <source>
        <dbReference type="ARBA" id="ARBA00023015"/>
    </source>
</evidence>
<feature type="domain" description="Response regulatory" evidence="7">
    <location>
        <begin position="2"/>
        <end position="116"/>
    </location>
</feature>
<protein>
    <submittedName>
        <fullName evidence="9">Response regulator transcription factor LytR</fullName>
    </submittedName>
</protein>
<dbReference type="SMART" id="SM00850">
    <property type="entry name" value="LytTR"/>
    <property type="match status" value="1"/>
</dbReference>
<comment type="caution">
    <text evidence="9">The sequence shown here is derived from an EMBL/GenBank/DDBJ whole genome shotgun (WGS) entry which is preliminary data.</text>
</comment>
<evidence type="ECO:0000256" key="1">
    <source>
        <dbReference type="ARBA" id="ARBA00004496"/>
    </source>
</evidence>
<dbReference type="Proteomes" id="UP001209553">
    <property type="component" value="Unassembled WGS sequence"/>
</dbReference>
<keyword evidence="5" id="KW-0804">Transcription</keyword>
<dbReference type="Pfam" id="PF00072">
    <property type="entry name" value="Response_reg"/>
    <property type="match status" value="1"/>
</dbReference>
<keyword evidence="2 6" id="KW-0597">Phosphoprotein</keyword>
<organism evidence="9 10">
    <name type="scientific">Staphylococcus marylandisciuri</name>
    <dbReference type="NCBI Taxonomy" id="2981529"/>
    <lineage>
        <taxon>Bacteria</taxon>
        <taxon>Bacillati</taxon>
        <taxon>Bacillota</taxon>
        <taxon>Bacilli</taxon>
        <taxon>Bacillales</taxon>
        <taxon>Staphylococcaceae</taxon>
        <taxon>Staphylococcus</taxon>
    </lineage>
</organism>
<feature type="domain" description="HTH LytTR-type" evidence="8">
    <location>
        <begin position="148"/>
        <end position="252"/>
    </location>
</feature>
<evidence type="ECO:0000313" key="10">
    <source>
        <dbReference type="Proteomes" id="UP001209553"/>
    </source>
</evidence>
<dbReference type="Pfam" id="PF04397">
    <property type="entry name" value="LytTR"/>
    <property type="match status" value="1"/>
</dbReference>
<proteinExistence type="predicted"/>
<gene>
    <name evidence="9" type="ORF">N9R04_01030</name>
</gene>
<dbReference type="RefSeq" id="WP_262853725.1">
    <property type="nucleotide sequence ID" value="NZ_JAOPKZ010000002.1"/>
</dbReference>
<dbReference type="InterPro" id="IPR046947">
    <property type="entry name" value="LytR-like"/>
</dbReference>
<evidence type="ECO:0000259" key="7">
    <source>
        <dbReference type="PROSITE" id="PS50110"/>
    </source>
</evidence>